<dbReference type="PROSITE" id="PS51257">
    <property type="entry name" value="PROKAR_LIPOPROTEIN"/>
    <property type="match status" value="1"/>
</dbReference>
<keyword evidence="1" id="KW-0812">Transmembrane</keyword>
<evidence type="ECO:0000313" key="3">
    <source>
        <dbReference type="Proteomes" id="UP000181976"/>
    </source>
</evidence>
<keyword evidence="3" id="KW-1185">Reference proteome</keyword>
<organism evidence="2 3">
    <name type="scientific">Thermophagus xiamenensis</name>
    <dbReference type="NCBI Taxonomy" id="385682"/>
    <lineage>
        <taxon>Bacteria</taxon>
        <taxon>Pseudomonadati</taxon>
        <taxon>Bacteroidota</taxon>
        <taxon>Bacteroidia</taxon>
        <taxon>Marinilabiliales</taxon>
        <taxon>Marinilabiliaceae</taxon>
        <taxon>Thermophagus</taxon>
    </lineage>
</organism>
<dbReference type="Pfam" id="PF22252">
    <property type="entry name" value="PNGase_F-II_N"/>
    <property type="match status" value="1"/>
</dbReference>
<evidence type="ECO:0000313" key="2">
    <source>
        <dbReference type="EMBL" id="SFD95373.1"/>
    </source>
</evidence>
<feature type="transmembrane region" description="Helical" evidence="1">
    <location>
        <begin position="7"/>
        <end position="25"/>
    </location>
</feature>
<name>A0A1I1WPM0_9BACT</name>
<reference evidence="2 3" key="1">
    <citation type="submission" date="2016-10" db="EMBL/GenBank/DDBJ databases">
        <authorList>
            <person name="de Groot N.N."/>
        </authorList>
    </citation>
    <scope>NUCLEOTIDE SEQUENCE [LARGE SCALE GENOMIC DNA]</scope>
    <source>
        <strain evidence="2 3">DSM 19012</strain>
    </source>
</reference>
<gene>
    <name evidence="2" type="ORF">SAMN05444380_104144</name>
</gene>
<dbReference type="EMBL" id="FONA01000004">
    <property type="protein sequence ID" value="SFD95373.1"/>
    <property type="molecule type" value="Genomic_DNA"/>
</dbReference>
<protein>
    <submittedName>
        <fullName evidence="2">GLPGLI family protein</fullName>
    </submittedName>
</protein>
<dbReference type="eggNOG" id="ENOG502ZIIU">
    <property type="taxonomic scope" value="Bacteria"/>
</dbReference>
<dbReference type="InParanoid" id="A0A1I1WPM0"/>
<dbReference type="RefSeq" id="WP_010528260.1">
    <property type="nucleotide sequence ID" value="NZ_AFSL01000074.1"/>
</dbReference>
<dbReference type="AlphaFoldDB" id="A0A1I1WPM0"/>
<evidence type="ECO:0000256" key="1">
    <source>
        <dbReference type="SAM" id="Phobius"/>
    </source>
</evidence>
<proteinExistence type="predicted"/>
<keyword evidence="1" id="KW-1133">Transmembrane helix</keyword>
<accession>A0A1I1WPM0</accession>
<dbReference type="Proteomes" id="UP000181976">
    <property type="component" value="Unassembled WGS sequence"/>
</dbReference>
<dbReference type="STRING" id="385682.SAMN05444380_104144"/>
<keyword evidence="1" id="KW-0472">Membrane</keyword>
<sequence>MQPLGKYKGLFILFILIIFGITITIQGCKSQKEKSSSSLIEEGIVYYTISYMPEIKERSFSFLLPDEMTYYFRRGQERITFKGNLGLYKLDFISNHSNDSSSTLLKIINKKMYVPASESQKLFIFQSLRNGNLTFAKDTTRQILGYKAQKAVIHLNSRINSDIEVWYSAQISNATTNKNTPFAQIPGVMLEFSIYYNDMRFNLNATKIEKAVLSDSLFTVPSDYQPTTLQEIEQTITGIFH</sequence>